<evidence type="ECO:0008006" key="4">
    <source>
        <dbReference type="Google" id="ProtNLM"/>
    </source>
</evidence>
<keyword evidence="3" id="KW-1185">Reference proteome</keyword>
<dbReference type="Proteomes" id="UP001374803">
    <property type="component" value="Chromosome"/>
</dbReference>
<evidence type="ECO:0000313" key="2">
    <source>
        <dbReference type="EMBL" id="WXB01818.1"/>
    </source>
</evidence>
<name>A0ABZ2KT36_9BACT</name>
<proteinExistence type="predicted"/>
<sequence>MRFADSKTLLSFFLFLSAFALPACSSDDDPKSQTPELGVISIRSQATADGQFTYSINGSFAENFDVSSAECTTRTEGACTISKCKATGGDGGLEKYLPAGTLTVSGGLLAASGVVLQPDADNFYHKVESGKAWNPGQRISVKSSGAQVPAFEVSVSTPDTLTLEAPAVPAKDQAMSIKRSTGLELRWSGAKETKYVTLFTTDATGAGNPNVSVSCTFPANANTTSIPASALNELPAGETYLFASARNQATTLVNGKSVALHARAVARSRSGEPVQRNVTLE</sequence>
<evidence type="ECO:0000313" key="3">
    <source>
        <dbReference type="Proteomes" id="UP001374803"/>
    </source>
</evidence>
<protein>
    <recommendedName>
        <fullName evidence="4">Lipoprotein</fullName>
    </recommendedName>
</protein>
<organism evidence="2 3">
    <name type="scientific">Pendulispora rubella</name>
    <dbReference type="NCBI Taxonomy" id="2741070"/>
    <lineage>
        <taxon>Bacteria</taxon>
        <taxon>Pseudomonadati</taxon>
        <taxon>Myxococcota</taxon>
        <taxon>Myxococcia</taxon>
        <taxon>Myxococcales</taxon>
        <taxon>Sorangiineae</taxon>
        <taxon>Pendulisporaceae</taxon>
        <taxon>Pendulispora</taxon>
    </lineage>
</organism>
<dbReference type="RefSeq" id="WP_394831437.1">
    <property type="nucleotide sequence ID" value="NZ_CP089929.1"/>
</dbReference>
<accession>A0ABZ2KT36</accession>
<reference evidence="2" key="1">
    <citation type="submission" date="2021-12" db="EMBL/GenBank/DDBJ databases">
        <title>Discovery of the Pendulisporaceae a myxobacterial family with distinct sporulation behavior and unique specialized metabolism.</title>
        <authorList>
            <person name="Garcia R."/>
            <person name="Popoff A."/>
            <person name="Bader C.D."/>
            <person name="Loehr J."/>
            <person name="Walesch S."/>
            <person name="Walt C."/>
            <person name="Boldt J."/>
            <person name="Bunk B."/>
            <person name="Haeckl F.J.F.P.J."/>
            <person name="Gunesch A.P."/>
            <person name="Birkelbach J."/>
            <person name="Nuebel U."/>
            <person name="Pietschmann T."/>
            <person name="Bach T."/>
            <person name="Mueller R."/>
        </authorList>
    </citation>
    <scope>NUCLEOTIDE SEQUENCE</scope>
    <source>
        <strain evidence="2">MSr11367</strain>
    </source>
</reference>
<keyword evidence="1" id="KW-0732">Signal</keyword>
<gene>
    <name evidence="2" type="ORF">LVJ94_33485</name>
</gene>
<feature type="signal peptide" evidence="1">
    <location>
        <begin position="1"/>
        <end position="20"/>
    </location>
</feature>
<evidence type="ECO:0000256" key="1">
    <source>
        <dbReference type="SAM" id="SignalP"/>
    </source>
</evidence>
<feature type="chain" id="PRO_5046370896" description="Lipoprotein" evidence="1">
    <location>
        <begin position="21"/>
        <end position="281"/>
    </location>
</feature>
<dbReference type="EMBL" id="CP089983">
    <property type="protein sequence ID" value="WXB01818.1"/>
    <property type="molecule type" value="Genomic_DNA"/>
</dbReference>